<keyword evidence="1" id="KW-0812">Transmembrane</keyword>
<dbReference type="AlphaFoldDB" id="A0A5B6UYD0"/>
<keyword evidence="1" id="KW-1133">Transmembrane helix</keyword>
<organism evidence="2 3">
    <name type="scientific">Gossypium australe</name>
    <dbReference type="NCBI Taxonomy" id="47621"/>
    <lineage>
        <taxon>Eukaryota</taxon>
        <taxon>Viridiplantae</taxon>
        <taxon>Streptophyta</taxon>
        <taxon>Embryophyta</taxon>
        <taxon>Tracheophyta</taxon>
        <taxon>Spermatophyta</taxon>
        <taxon>Magnoliopsida</taxon>
        <taxon>eudicotyledons</taxon>
        <taxon>Gunneridae</taxon>
        <taxon>Pentapetalae</taxon>
        <taxon>rosids</taxon>
        <taxon>malvids</taxon>
        <taxon>Malvales</taxon>
        <taxon>Malvaceae</taxon>
        <taxon>Malvoideae</taxon>
        <taxon>Gossypium</taxon>
    </lineage>
</organism>
<gene>
    <name evidence="2" type="ORF">EPI10_028366</name>
</gene>
<evidence type="ECO:0000256" key="1">
    <source>
        <dbReference type="SAM" id="Phobius"/>
    </source>
</evidence>
<protein>
    <submittedName>
        <fullName evidence="2">Uncharacterized protein</fullName>
    </submittedName>
</protein>
<keyword evidence="1" id="KW-0472">Membrane</keyword>
<sequence>MGSTFGIYTQSVYNKVVKATEGSGPSRIVITLLKSFWYTLKMYKARYGMYGLVWPMWVVFGLANDL</sequence>
<feature type="transmembrane region" description="Helical" evidence="1">
    <location>
        <begin position="47"/>
        <end position="63"/>
    </location>
</feature>
<proteinExistence type="predicted"/>
<evidence type="ECO:0000313" key="3">
    <source>
        <dbReference type="Proteomes" id="UP000325315"/>
    </source>
</evidence>
<accession>A0A5B6UYD0</accession>
<dbReference type="Proteomes" id="UP000325315">
    <property type="component" value="Unassembled WGS sequence"/>
</dbReference>
<dbReference type="EMBL" id="SMMG02000009">
    <property type="protein sequence ID" value="KAA3461824.1"/>
    <property type="molecule type" value="Genomic_DNA"/>
</dbReference>
<comment type="caution">
    <text evidence="2">The sequence shown here is derived from an EMBL/GenBank/DDBJ whole genome shotgun (WGS) entry which is preliminary data.</text>
</comment>
<reference evidence="3" key="1">
    <citation type="journal article" date="2019" name="Plant Biotechnol. J.">
        <title>Genome sequencing of the Australian wild diploid species Gossypium australe highlights disease resistance and delayed gland morphogenesis.</title>
        <authorList>
            <person name="Cai Y."/>
            <person name="Cai X."/>
            <person name="Wang Q."/>
            <person name="Wang P."/>
            <person name="Zhang Y."/>
            <person name="Cai C."/>
            <person name="Xu Y."/>
            <person name="Wang K."/>
            <person name="Zhou Z."/>
            <person name="Wang C."/>
            <person name="Geng S."/>
            <person name="Li B."/>
            <person name="Dong Q."/>
            <person name="Hou Y."/>
            <person name="Wang H."/>
            <person name="Ai P."/>
            <person name="Liu Z."/>
            <person name="Yi F."/>
            <person name="Sun M."/>
            <person name="An G."/>
            <person name="Cheng J."/>
            <person name="Zhang Y."/>
            <person name="Shi Q."/>
            <person name="Xie Y."/>
            <person name="Shi X."/>
            <person name="Chang Y."/>
            <person name="Huang F."/>
            <person name="Chen Y."/>
            <person name="Hong S."/>
            <person name="Mi L."/>
            <person name="Sun Q."/>
            <person name="Zhang L."/>
            <person name="Zhou B."/>
            <person name="Peng R."/>
            <person name="Zhang X."/>
            <person name="Liu F."/>
        </authorList>
    </citation>
    <scope>NUCLEOTIDE SEQUENCE [LARGE SCALE GENOMIC DNA]</scope>
    <source>
        <strain evidence="3">cv. PA1801</strain>
    </source>
</reference>
<keyword evidence="3" id="KW-1185">Reference proteome</keyword>
<evidence type="ECO:0000313" key="2">
    <source>
        <dbReference type="EMBL" id="KAA3461824.1"/>
    </source>
</evidence>
<name>A0A5B6UYD0_9ROSI</name>